<gene>
    <name evidence="1" type="ORF">GLW08_15055</name>
</gene>
<organism evidence="1 2">
    <name type="scientific">Pontibacillus yanchengensis</name>
    <dbReference type="NCBI Taxonomy" id="462910"/>
    <lineage>
        <taxon>Bacteria</taxon>
        <taxon>Bacillati</taxon>
        <taxon>Bacillota</taxon>
        <taxon>Bacilli</taxon>
        <taxon>Bacillales</taxon>
        <taxon>Bacillaceae</taxon>
        <taxon>Pontibacillus</taxon>
    </lineage>
</organism>
<protein>
    <submittedName>
        <fullName evidence="1">Uncharacterized protein</fullName>
    </submittedName>
</protein>
<evidence type="ECO:0000313" key="2">
    <source>
        <dbReference type="Proteomes" id="UP000466692"/>
    </source>
</evidence>
<reference evidence="1" key="1">
    <citation type="submission" date="2019-11" db="EMBL/GenBank/DDBJ databases">
        <title>Genome sequences of 17 halophilic strains isolated from different environments.</title>
        <authorList>
            <person name="Furrow R.E."/>
        </authorList>
    </citation>
    <scope>NUCLEOTIDE SEQUENCE</scope>
    <source>
        <strain evidence="1">22510_22_Filter</strain>
    </source>
</reference>
<dbReference type="Proteomes" id="UP000466692">
    <property type="component" value="Unassembled WGS sequence"/>
</dbReference>
<comment type="caution">
    <text evidence="1">The sequence shown here is derived from an EMBL/GenBank/DDBJ whole genome shotgun (WGS) entry which is preliminary data.</text>
</comment>
<sequence length="47" mass="5329">MNYVSLAIKHQPFKTKEEMNQAIISHIVEHGGHLSATDIEMIPLLSR</sequence>
<evidence type="ECO:0000313" key="1">
    <source>
        <dbReference type="EMBL" id="MYL54652.1"/>
    </source>
</evidence>
<proteinExistence type="predicted"/>
<dbReference type="EMBL" id="WMEU01000005">
    <property type="protein sequence ID" value="MYL54652.1"/>
    <property type="molecule type" value="Genomic_DNA"/>
</dbReference>
<name>A0ACC7VIY5_9BACI</name>
<accession>A0ACC7VIY5</accession>
<keyword evidence="2" id="KW-1185">Reference proteome</keyword>